<dbReference type="Gene3D" id="1.10.287.110">
    <property type="entry name" value="DnaJ domain"/>
    <property type="match status" value="1"/>
</dbReference>
<dbReference type="STRING" id="947166.A0A1D1UNT7"/>
<proteinExistence type="predicted"/>
<keyword evidence="5" id="KW-0449">Lipoprotein</keyword>
<evidence type="ECO:0000259" key="7">
    <source>
        <dbReference type="PROSITE" id="PS50076"/>
    </source>
</evidence>
<reference evidence="8 9" key="1">
    <citation type="journal article" date="2016" name="Nat. Commun.">
        <title>Extremotolerant tardigrade genome and improved radiotolerance of human cultured cells by tardigrade-unique protein.</title>
        <authorList>
            <person name="Hashimoto T."/>
            <person name="Horikawa D.D."/>
            <person name="Saito Y."/>
            <person name="Kuwahara H."/>
            <person name="Kozuka-Hata H."/>
            <person name="Shin-I T."/>
            <person name="Minakuchi Y."/>
            <person name="Ohishi K."/>
            <person name="Motoyama A."/>
            <person name="Aizu T."/>
            <person name="Enomoto A."/>
            <person name="Kondo K."/>
            <person name="Tanaka S."/>
            <person name="Hara Y."/>
            <person name="Koshikawa S."/>
            <person name="Sagara H."/>
            <person name="Miura T."/>
            <person name="Yokobori S."/>
            <person name="Miyagawa K."/>
            <person name="Suzuki Y."/>
            <person name="Kubo T."/>
            <person name="Oyama M."/>
            <person name="Kohara Y."/>
            <person name="Fujiyama A."/>
            <person name="Arakawa K."/>
            <person name="Katayama T."/>
            <person name="Toyoda A."/>
            <person name="Kunieda T."/>
        </authorList>
    </citation>
    <scope>NUCLEOTIDE SEQUENCE [LARGE SCALE GENOMIC DNA]</scope>
    <source>
        <strain evidence="8 9">YOKOZUNA-1</strain>
    </source>
</reference>
<dbReference type="SMART" id="SM00271">
    <property type="entry name" value="DnaJ"/>
    <property type="match status" value="1"/>
</dbReference>
<evidence type="ECO:0000256" key="6">
    <source>
        <dbReference type="SAM" id="Phobius"/>
    </source>
</evidence>
<keyword evidence="6" id="KW-1133">Transmembrane helix</keyword>
<keyword evidence="9" id="KW-1185">Reference proteome</keyword>
<feature type="transmembrane region" description="Helical" evidence="6">
    <location>
        <begin position="99"/>
        <end position="123"/>
    </location>
</feature>
<organism evidence="8 9">
    <name type="scientific">Ramazzottius varieornatus</name>
    <name type="common">Water bear</name>
    <name type="synonym">Tardigrade</name>
    <dbReference type="NCBI Taxonomy" id="947166"/>
    <lineage>
        <taxon>Eukaryota</taxon>
        <taxon>Metazoa</taxon>
        <taxon>Ecdysozoa</taxon>
        <taxon>Tardigrada</taxon>
        <taxon>Eutardigrada</taxon>
        <taxon>Parachela</taxon>
        <taxon>Hypsibioidea</taxon>
        <taxon>Ramazzottiidae</taxon>
        <taxon>Ramazzottius</taxon>
    </lineage>
</organism>
<evidence type="ECO:0000256" key="5">
    <source>
        <dbReference type="ARBA" id="ARBA00023288"/>
    </source>
</evidence>
<comment type="caution">
    <text evidence="8">The sequence shown here is derived from an EMBL/GenBank/DDBJ whole genome shotgun (WGS) entry which is preliminary data.</text>
</comment>
<dbReference type="PANTHER" id="PTHR44027:SF7">
    <property type="entry name" value="DNAJ HOMOLOG SUBFAMILY C MEMBER 5 HOMOLOG"/>
    <property type="match status" value="1"/>
</dbReference>
<keyword evidence="6" id="KW-0812">Transmembrane</keyword>
<evidence type="ECO:0000313" key="8">
    <source>
        <dbReference type="EMBL" id="GAU90065.1"/>
    </source>
</evidence>
<evidence type="ECO:0000256" key="2">
    <source>
        <dbReference type="ARBA" id="ARBA00023136"/>
    </source>
</evidence>
<keyword evidence="4" id="KW-0143">Chaperone</keyword>
<dbReference type="PRINTS" id="PR00625">
    <property type="entry name" value="JDOMAIN"/>
</dbReference>
<dbReference type="GO" id="GO:0005737">
    <property type="term" value="C:cytoplasm"/>
    <property type="evidence" value="ECO:0007669"/>
    <property type="project" value="UniProtKB-ARBA"/>
</dbReference>
<dbReference type="InterPro" id="IPR001623">
    <property type="entry name" value="DnaJ_domain"/>
</dbReference>
<dbReference type="GO" id="GO:0016020">
    <property type="term" value="C:membrane"/>
    <property type="evidence" value="ECO:0007669"/>
    <property type="project" value="UniProtKB-SubCell"/>
</dbReference>
<feature type="domain" description="J" evidence="7">
    <location>
        <begin position="12"/>
        <end position="77"/>
    </location>
</feature>
<gene>
    <name evidence="8" type="primary">RvY_02537</name>
    <name evidence="8" type="synonym">RvY_02537.1</name>
    <name evidence="8" type="ORF">RvY_02537-1</name>
</gene>
<dbReference type="Pfam" id="PF00226">
    <property type="entry name" value="DnaJ"/>
    <property type="match status" value="1"/>
</dbReference>
<evidence type="ECO:0000256" key="3">
    <source>
        <dbReference type="ARBA" id="ARBA00023139"/>
    </source>
</evidence>
<dbReference type="EMBL" id="BDGG01000001">
    <property type="protein sequence ID" value="GAU90065.1"/>
    <property type="molecule type" value="Genomic_DNA"/>
</dbReference>
<dbReference type="OrthoDB" id="552049at2759"/>
<dbReference type="InterPro" id="IPR051434">
    <property type="entry name" value="DnaJ_C_subfamily_member5"/>
</dbReference>
<keyword evidence="2 6" id="KW-0472">Membrane</keyword>
<dbReference type="PANTHER" id="PTHR44027">
    <property type="entry name" value="DNAJ HOMOLOG SUBFAMILY C MEMBER 5 HOMOLOG"/>
    <property type="match status" value="1"/>
</dbReference>
<protein>
    <recommendedName>
        <fullName evidence="7">J domain-containing protein</fullName>
    </recommendedName>
</protein>
<name>A0A1D1UNT7_RAMVA</name>
<dbReference type="Proteomes" id="UP000186922">
    <property type="component" value="Unassembled WGS sequence"/>
</dbReference>
<comment type="subcellular location">
    <subcellularLocation>
        <location evidence="1">Membrane</location>
        <topology evidence="1">Lipid-anchor</topology>
    </subcellularLocation>
</comment>
<keyword evidence="3" id="KW-0564">Palmitate</keyword>
<evidence type="ECO:0000313" key="9">
    <source>
        <dbReference type="Proteomes" id="UP000186922"/>
    </source>
</evidence>
<dbReference type="AlphaFoldDB" id="A0A1D1UNT7"/>
<accession>A0A1D1UNT7</accession>
<dbReference type="CDD" id="cd06257">
    <property type="entry name" value="DnaJ"/>
    <property type="match status" value="1"/>
</dbReference>
<sequence length="200" mass="22422">MAERKLSTAGHSLYESLGLAKGASPEEIKKAYRLLALRNHPDKNPDDPTAADRIRQINYANGILSDPQKRQLYDAYGSLGLQMAEQVGEERMRMMSGPWFKACFIFCGIISGCYCCFCCCCCCKLCREKRPMEGDLHMEEQGGKDSTHRVNLYMGAWQTNSARSLSKRRTSSVNNGGNVRHLVEQFCRVGLSSDSNIQFS</sequence>
<dbReference type="PROSITE" id="PS50076">
    <property type="entry name" value="DNAJ_2"/>
    <property type="match status" value="1"/>
</dbReference>
<evidence type="ECO:0000256" key="1">
    <source>
        <dbReference type="ARBA" id="ARBA00004635"/>
    </source>
</evidence>
<dbReference type="SUPFAM" id="SSF46565">
    <property type="entry name" value="Chaperone J-domain"/>
    <property type="match status" value="1"/>
</dbReference>
<evidence type="ECO:0000256" key="4">
    <source>
        <dbReference type="ARBA" id="ARBA00023186"/>
    </source>
</evidence>
<dbReference type="InterPro" id="IPR036869">
    <property type="entry name" value="J_dom_sf"/>
</dbReference>